<reference evidence="1 2" key="1">
    <citation type="journal article" date="2011" name="Genome Biol.">
        <title>Comparative genome sequence analysis underscores mycoparasitism as the ancestral life style of Trichoderma.</title>
        <authorList>
            <person name="Kubicek C.P."/>
            <person name="Herrera-Estrella A."/>
            <person name="Seidl-Seiboth V."/>
            <person name="Martinez D.A."/>
            <person name="Druzhinina I.S."/>
            <person name="Thon M."/>
            <person name="Zeilinger S."/>
            <person name="Casas-Flores S."/>
            <person name="Horwitz B.A."/>
            <person name="Mukherjee P.K."/>
            <person name="Mukherjee M."/>
            <person name="Kredics L."/>
            <person name="Alcaraz L.D."/>
            <person name="Aerts A."/>
            <person name="Antal Z."/>
            <person name="Atanasova L."/>
            <person name="Cervantes-Badillo M.G."/>
            <person name="Challacombe J."/>
            <person name="Chertkov O."/>
            <person name="McCluskey K."/>
            <person name="Coulpier F."/>
            <person name="Deshpande N."/>
            <person name="von Doehren H."/>
            <person name="Ebbole D.J."/>
            <person name="Esquivel-Naranjo E.U."/>
            <person name="Fekete E."/>
            <person name="Flipphi M."/>
            <person name="Glaser F."/>
            <person name="Gomez-Rodriguez E.Y."/>
            <person name="Gruber S."/>
            <person name="Han C."/>
            <person name="Henrissat B."/>
            <person name="Hermosa R."/>
            <person name="Hernandez-Onate M."/>
            <person name="Karaffa L."/>
            <person name="Kosti I."/>
            <person name="Le Crom S."/>
            <person name="Lindquist E."/>
            <person name="Lucas S."/>
            <person name="Luebeck M."/>
            <person name="Luebeck P.S."/>
            <person name="Margeot A."/>
            <person name="Metz B."/>
            <person name="Misra M."/>
            <person name="Nevalainen H."/>
            <person name="Omann M."/>
            <person name="Packer N."/>
            <person name="Perrone G."/>
            <person name="Uresti-Rivera E.E."/>
            <person name="Salamov A."/>
            <person name="Schmoll M."/>
            <person name="Seiboth B."/>
            <person name="Shapiro H."/>
            <person name="Sukno S."/>
            <person name="Tamayo-Ramos J.A."/>
            <person name="Tisch D."/>
            <person name="Wiest A."/>
            <person name="Wilkinson H.H."/>
            <person name="Zhang M."/>
            <person name="Coutinho P.M."/>
            <person name="Kenerley C.M."/>
            <person name="Monte E."/>
            <person name="Baker S.E."/>
            <person name="Grigoriev I.V."/>
        </authorList>
    </citation>
    <scope>NUCLEOTIDE SEQUENCE [LARGE SCALE GENOMIC DNA]</scope>
    <source>
        <strain evidence="2">ATCC 20476 / IMI 206040</strain>
    </source>
</reference>
<dbReference type="AlphaFoldDB" id="G9NVU6"/>
<evidence type="ECO:0000313" key="1">
    <source>
        <dbReference type="EMBL" id="EHK45114.1"/>
    </source>
</evidence>
<dbReference type="HOGENOM" id="CLU_2705123_0_0_1"/>
<accession>G9NVU6</accession>
<dbReference type="EMBL" id="ABDG02000024">
    <property type="protein sequence ID" value="EHK45114.1"/>
    <property type="molecule type" value="Genomic_DNA"/>
</dbReference>
<dbReference type="Proteomes" id="UP000005426">
    <property type="component" value="Unassembled WGS sequence"/>
</dbReference>
<sequence length="73" mass="8290">MAVKLQAKRPGANKLANTTSSISLIAVEDPPSKRKRKRKRKRPLGLNMCLASPLRRKSVWPWITLHTPRAMCQ</sequence>
<gene>
    <name evidence="1" type="ORF">TRIATDRAFT_299838</name>
</gene>
<comment type="caution">
    <text evidence="1">The sequence shown here is derived from an EMBL/GenBank/DDBJ whole genome shotgun (WGS) entry which is preliminary data.</text>
</comment>
<protein>
    <submittedName>
        <fullName evidence="1">Uncharacterized protein</fullName>
    </submittedName>
</protein>
<evidence type="ECO:0000313" key="2">
    <source>
        <dbReference type="Proteomes" id="UP000005426"/>
    </source>
</evidence>
<organism evidence="1 2">
    <name type="scientific">Hypocrea atroviridis (strain ATCC 20476 / IMI 206040)</name>
    <name type="common">Trichoderma atroviride</name>
    <dbReference type="NCBI Taxonomy" id="452589"/>
    <lineage>
        <taxon>Eukaryota</taxon>
        <taxon>Fungi</taxon>
        <taxon>Dikarya</taxon>
        <taxon>Ascomycota</taxon>
        <taxon>Pezizomycotina</taxon>
        <taxon>Sordariomycetes</taxon>
        <taxon>Hypocreomycetidae</taxon>
        <taxon>Hypocreales</taxon>
        <taxon>Hypocreaceae</taxon>
        <taxon>Trichoderma</taxon>
    </lineage>
</organism>
<proteinExistence type="predicted"/>
<name>G9NVU6_HYPAI</name>
<keyword evidence="2" id="KW-1185">Reference proteome</keyword>